<comment type="caution">
    <text evidence="1">The sequence shown here is derived from an EMBL/GenBank/DDBJ whole genome shotgun (WGS) entry which is preliminary data.</text>
</comment>
<accession>A0ACA9PQ04</accession>
<dbReference type="EMBL" id="CAJVPW010028040">
    <property type="protein sequence ID" value="CAG8717246.1"/>
    <property type="molecule type" value="Genomic_DNA"/>
</dbReference>
<keyword evidence="2" id="KW-1185">Reference proteome</keyword>
<reference evidence="1" key="1">
    <citation type="submission" date="2021-06" db="EMBL/GenBank/DDBJ databases">
        <authorList>
            <person name="Kallberg Y."/>
            <person name="Tangrot J."/>
            <person name="Rosling A."/>
        </authorList>
    </citation>
    <scope>NUCLEOTIDE SEQUENCE</scope>
    <source>
        <strain evidence="1">28 12/20/2015</strain>
    </source>
</reference>
<evidence type="ECO:0000313" key="1">
    <source>
        <dbReference type="EMBL" id="CAG8717246.1"/>
    </source>
</evidence>
<protein>
    <submittedName>
        <fullName evidence="1">6200_t:CDS:1</fullName>
    </submittedName>
</protein>
<proteinExistence type="predicted"/>
<gene>
    <name evidence="1" type="ORF">SPELUC_LOCUS12196</name>
</gene>
<dbReference type="Proteomes" id="UP000789366">
    <property type="component" value="Unassembled WGS sequence"/>
</dbReference>
<name>A0ACA9PQ04_9GLOM</name>
<evidence type="ECO:0000313" key="2">
    <source>
        <dbReference type="Proteomes" id="UP000789366"/>
    </source>
</evidence>
<sequence>MNTSEFLNEAIEVEKEIDEITSYIRQVQTIQTKRLIATSAQQEATLSQERDQLTDILIKLLTKTKDRIRKIESENINLRKDDQPDILLRENRHAVLKSKFQKALDTYRDIEDSYMQQQKDKIIRQYRLVNSEATEEEIENYLQNPSNSIFLQTSTGSREAKAALAEVQKRHGDIQHIEKTITELLKLFDEIRLHVEESDPKIQEVETVIEQNAMDLEKANDVLEVANVEAKSARNKKWICFSVTLVLVVILIMILIFIVVPTKH</sequence>
<organism evidence="1 2">
    <name type="scientific">Cetraspora pellucida</name>
    <dbReference type="NCBI Taxonomy" id="1433469"/>
    <lineage>
        <taxon>Eukaryota</taxon>
        <taxon>Fungi</taxon>
        <taxon>Fungi incertae sedis</taxon>
        <taxon>Mucoromycota</taxon>
        <taxon>Glomeromycotina</taxon>
        <taxon>Glomeromycetes</taxon>
        <taxon>Diversisporales</taxon>
        <taxon>Gigasporaceae</taxon>
        <taxon>Cetraspora</taxon>
    </lineage>
</organism>